<organism evidence="1 2">
    <name type="scientific">Pseudoneurospora amorphoporcata</name>
    <dbReference type="NCBI Taxonomy" id="241081"/>
    <lineage>
        <taxon>Eukaryota</taxon>
        <taxon>Fungi</taxon>
        <taxon>Dikarya</taxon>
        <taxon>Ascomycota</taxon>
        <taxon>Pezizomycotina</taxon>
        <taxon>Sordariomycetes</taxon>
        <taxon>Sordariomycetidae</taxon>
        <taxon>Sordariales</taxon>
        <taxon>Sordariaceae</taxon>
        <taxon>Pseudoneurospora</taxon>
    </lineage>
</organism>
<dbReference type="EMBL" id="MU859062">
    <property type="protein sequence ID" value="KAK3956943.1"/>
    <property type="molecule type" value="Genomic_DNA"/>
</dbReference>
<gene>
    <name evidence="1" type="ORF">QBC32DRAFT_57122</name>
</gene>
<accession>A0AAN6SKT5</accession>
<reference evidence="1" key="1">
    <citation type="journal article" date="2023" name="Mol. Phylogenet. Evol.">
        <title>Genome-scale phylogeny and comparative genomics of the fungal order Sordariales.</title>
        <authorList>
            <person name="Hensen N."/>
            <person name="Bonometti L."/>
            <person name="Westerberg I."/>
            <person name="Brannstrom I.O."/>
            <person name="Guillou S."/>
            <person name="Cros-Aarteil S."/>
            <person name="Calhoun S."/>
            <person name="Haridas S."/>
            <person name="Kuo A."/>
            <person name="Mondo S."/>
            <person name="Pangilinan J."/>
            <person name="Riley R."/>
            <person name="LaButti K."/>
            <person name="Andreopoulos B."/>
            <person name="Lipzen A."/>
            <person name="Chen C."/>
            <person name="Yan M."/>
            <person name="Daum C."/>
            <person name="Ng V."/>
            <person name="Clum A."/>
            <person name="Steindorff A."/>
            <person name="Ohm R.A."/>
            <person name="Martin F."/>
            <person name="Silar P."/>
            <person name="Natvig D.O."/>
            <person name="Lalanne C."/>
            <person name="Gautier V."/>
            <person name="Ament-Velasquez S.L."/>
            <person name="Kruys A."/>
            <person name="Hutchinson M.I."/>
            <person name="Powell A.J."/>
            <person name="Barry K."/>
            <person name="Miller A.N."/>
            <person name="Grigoriev I.V."/>
            <person name="Debuchy R."/>
            <person name="Gladieux P."/>
            <person name="Hiltunen Thoren M."/>
            <person name="Johannesson H."/>
        </authorList>
    </citation>
    <scope>NUCLEOTIDE SEQUENCE</scope>
    <source>
        <strain evidence="1">CBS 626.80</strain>
    </source>
</reference>
<dbReference type="AlphaFoldDB" id="A0AAN6SKT5"/>
<keyword evidence="2" id="KW-1185">Reference proteome</keyword>
<reference evidence="1" key="2">
    <citation type="submission" date="2023-06" db="EMBL/GenBank/DDBJ databases">
        <authorList>
            <consortium name="Lawrence Berkeley National Laboratory"/>
            <person name="Mondo S.J."/>
            <person name="Hensen N."/>
            <person name="Bonometti L."/>
            <person name="Westerberg I."/>
            <person name="Brannstrom I.O."/>
            <person name="Guillou S."/>
            <person name="Cros-Aarteil S."/>
            <person name="Calhoun S."/>
            <person name="Haridas S."/>
            <person name="Kuo A."/>
            <person name="Pangilinan J."/>
            <person name="Riley R."/>
            <person name="Labutti K."/>
            <person name="Andreopoulos B."/>
            <person name="Lipzen A."/>
            <person name="Chen C."/>
            <person name="Yanf M."/>
            <person name="Daum C."/>
            <person name="Ng V."/>
            <person name="Clum A."/>
            <person name="Steindorff A."/>
            <person name="Ohm R."/>
            <person name="Martin F."/>
            <person name="Silar P."/>
            <person name="Natvig D."/>
            <person name="Lalanne C."/>
            <person name="Gautier V."/>
            <person name="Ament-Velasquez S.L."/>
            <person name="Kruys A."/>
            <person name="Hutchinson M.I."/>
            <person name="Powell A.J."/>
            <person name="Barry K."/>
            <person name="Miller A.N."/>
            <person name="Grigoriev I.V."/>
            <person name="Debuchy R."/>
            <person name="Gladieux P."/>
            <person name="Thoren M.H."/>
            <person name="Johannesson H."/>
        </authorList>
    </citation>
    <scope>NUCLEOTIDE SEQUENCE</scope>
    <source>
        <strain evidence="1">CBS 626.80</strain>
    </source>
</reference>
<dbReference type="Proteomes" id="UP001303222">
    <property type="component" value="Unassembled WGS sequence"/>
</dbReference>
<comment type="caution">
    <text evidence="1">The sequence shown here is derived from an EMBL/GenBank/DDBJ whole genome shotgun (WGS) entry which is preliminary data.</text>
</comment>
<protein>
    <submittedName>
        <fullName evidence="1">Uncharacterized protein</fullName>
    </submittedName>
</protein>
<proteinExistence type="predicted"/>
<name>A0AAN6SKT5_9PEZI</name>
<sequence length="148" mass="16482">MASRRDEIIALTKRIEALIDDPHTVTQLNDDHLRRRLREAGRRLSVALETPGDTAHRVIYSPLHLVTAKIGVDKGIFKLLAEAGDTTLTAEELAMISSRNSGRTLMQIQSCLWMLGERMDIRLLASNKNTPTSQAALSFKTKGLFLSK</sequence>
<evidence type="ECO:0000313" key="1">
    <source>
        <dbReference type="EMBL" id="KAK3956943.1"/>
    </source>
</evidence>
<evidence type="ECO:0000313" key="2">
    <source>
        <dbReference type="Proteomes" id="UP001303222"/>
    </source>
</evidence>